<evidence type="ECO:0000256" key="6">
    <source>
        <dbReference type="HAMAP-Rule" id="MF_00337"/>
    </source>
</evidence>
<comment type="caution">
    <text evidence="8">The sequence shown here is derived from an EMBL/GenBank/DDBJ whole genome shotgun (WGS) entry which is preliminary data.</text>
</comment>
<sequence length="66" mass="7550">MSKENFETSLMNLEKIVAELESGKLSLEDSLERYKQGIDLIKNCNALIENAEKEVAKLTKDFKDNE</sequence>
<dbReference type="SUPFAM" id="SSF116842">
    <property type="entry name" value="XseB-like"/>
    <property type="match status" value="1"/>
</dbReference>
<keyword evidence="3 6" id="KW-0540">Nuclease</keyword>
<dbReference type="PIRSF" id="PIRSF006488">
    <property type="entry name" value="Exonuc_VII_S"/>
    <property type="match status" value="1"/>
</dbReference>
<evidence type="ECO:0000313" key="9">
    <source>
        <dbReference type="Proteomes" id="UP000070355"/>
    </source>
</evidence>
<dbReference type="GO" id="GO:0005829">
    <property type="term" value="C:cytosol"/>
    <property type="evidence" value="ECO:0007669"/>
    <property type="project" value="TreeGrafter"/>
</dbReference>
<evidence type="ECO:0000256" key="2">
    <source>
        <dbReference type="ARBA" id="ARBA00022490"/>
    </source>
</evidence>
<keyword evidence="5 6" id="KW-0269">Exonuclease</keyword>
<keyword evidence="4 6" id="KW-0378">Hydrolase</keyword>
<dbReference type="NCBIfam" id="TIGR01280">
    <property type="entry name" value="xseB"/>
    <property type="match status" value="1"/>
</dbReference>
<dbReference type="PANTHER" id="PTHR34137">
    <property type="entry name" value="EXODEOXYRIBONUCLEASE 7 SMALL SUBUNIT"/>
    <property type="match status" value="1"/>
</dbReference>
<dbReference type="STRING" id="1379.HMPREF3186_01175"/>
<dbReference type="PANTHER" id="PTHR34137:SF1">
    <property type="entry name" value="EXODEOXYRIBONUCLEASE 7 SMALL SUBUNIT"/>
    <property type="match status" value="1"/>
</dbReference>
<evidence type="ECO:0000256" key="3">
    <source>
        <dbReference type="ARBA" id="ARBA00022722"/>
    </source>
</evidence>
<reference evidence="9" key="1">
    <citation type="submission" date="2016-01" db="EMBL/GenBank/DDBJ databases">
        <authorList>
            <person name="Mitreva M."/>
            <person name="Pepin K.H."/>
            <person name="Mihindukulasuriya K.A."/>
            <person name="Fulton R."/>
            <person name="Fronick C."/>
            <person name="O'Laughlin M."/>
            <person name="Miner T."/>
            <person name="Herter B."/>
            <person name="Rosa B.A."/>
            <person name="Cordes M."/>
            <person name="Tomlinson C."/>
            <person name="Wollam A."/>
            <person name="Palsikar V.B."/>
            <person name="Mardis E.R."/>
            <person name="Wilson R.K."/>
        </authorList>
    </citation>
    <scope>NUCLEOTIDE SEQUENCE [LARGE SCALE GENOMIC DNA]</scope>
    <source>
        <strain evidence="9">DNF01167</strain>
    </source>
</reference>
<dbReference type="AlphaFoldDB" id="A0A133ZV90"/>
<comment type="function">
    <text evidence="6">Bidirectionally degrades single-stranded DNA into large acid-insoluble oligonucleotides, which are then degraded further into small acid-soluble oligonucleotides.</text>
</comment>
<evidence type="ECO:0000256" key="1">
    <source>
        <dbReference type="ARBA" id="ARBA00009998"/>
    </source>
</evidence>
<dbReference type="HAMAP" id="MF_00337">
    <property type="entry name" value="Exonuc_7_S"/>
    <property type="match status" value="1"/>
</dbReference>
<dbReference type="GeneID" id="93287586"/>
<dbReference type="GO" id="GO:0006308">
    <property type="term" value="P:DNA catabolic process"/>
    <property type="evidence" value="ECO:0007669"/>
    <property type="project" value="UniProtKB-UniRule"/>
</dbReference>
<dbReference type="GO" id="GO:0009318">
    <property type="term" value="C:exodeoxyribonuclease VII complex"/>
    <property type="evidence" value="ECO:0007669"/>
    <property type="project" value="UniProtKB-UniRule"/>
</dbReference>
<evidence type="ECO:0000256" key="7">
    <source>
        <dbReference type="SAM" id="Coils"/>
    </source>
</evidence>
<gene>
    <name evidence="6" type="primary">xseB</name>
    <name evidence="8" type="ORF">HMPREF3186_01175</name>
</gene>
<proteinExistence type="inferred from homology"/>
<comment type="similarity">
    <text evidence="1 6">Belongs to the XseB family.</text>
</comment>
<name>A0A133ZV90_9BACL</name>
<keyword evidence="2 6" id="KW-0963">Cytoplasm</keyword>
<organism evidence="8 9">
    <name type="scientific">Gemella haemolysans</name>
    <dbReference type="NCBI Taxonomy" id="1379"/>
    <lineage>
        <taxon>Bacteria</taxon>
        <taxon>Bacillati</taxon>
        <taxon>Bacillota</taxon>
        <taxon>Bacilli</taxon>
        <taxon>Bacillales</taxon>
        <taxon>Gemellaceae</taxon>
        <taxon>Gemella</taxon>
    </lineage>
</organism>
<dbReference type="InterPro" id="IPR003761">
    <property type="entry name" value="Exonuc_VII_S"/>
</dbReference>
<dbReference type="GO" id="GO:0008855">
    <property type="term" value="F:exodeoxyribonuclease VII activity"/>
    <property type="evidence" value="ECO:0007669"/>
    <property type="project" value="UniProtKB-UniRule"/>
</dbReference>
<dbReference type="PATRIC" id="fig|1379.3.peg.1155"/>
<dbReference type="RefSeq" id="WP_003145059.1">
    <property type="nucleotide sequence ID" value="NZ_CP083637.1"/>
</dbReference>
<comment type="catalytic activity">
    <reaction evidence="6">
        <text>Exonucleolytic cleavage in either 5'- to 3'- or 3'- to 5'-direction to yield nucleoside 5'-phosphates.</text>
        <dbReference type="EC" id="3.1.11.6"/>
    </reaction>
</comment>
<evidence type="ECO:0000256" key="4">
    <source>
        <dbReference type="ARBA" id="ARBA00022801"/>
    </source>
</evidence>
<dbReference type="InterPro" id="IPR037004">
    <property type="entry name" value="Exonuc_VII_ssu_sf"/>
</dbReference>
<protein>
    <recommendedName>
        <fullName evidence="6">Exodeoxyribonuclease 7 small subunit</fullName>
        <ecNumber evidence="6">3.1.11.6</ecNumber>
    </recommendedName>
    <alternativeName>
        <fullName evidence="6">Exodeoxyribonuclease VII small subunit</fullName>
        <shortName evidence="6">Exonuclease VII small subunit</shortName>
    </alternativeName>
</protein>
<comment type="subunit">
    <text evidence="6">Heterooligomer composed of large and small subunits.</text>
</comment>
<dbReference type="Proteomes" id="UP000070355">
    <property type="component" value="Unassembled WGS sequence"/>
</dbReference>
<dbReference type="EC" id="3.1.11.6" evidence="6"/>
<accession>A0A133ZV90</accession>
<evidence type="ECO:0000256" key="5">
    <source>
        <dbReference type="ARBA" id="ARBA00022839"/>
    </source>
</evidence>
<dbReference type="EMBL" id="LSDC01000076">
    <property type="protein sequence ID" value="KXB59357.1"/>
    <property type="molecule type" value="Genomic_DNA"/>
</dbReference>
<comment type="subcellular location">
    <subcellularLocation>
        <location evidence="6">Cytoplasm</location>
    </subcellularLocation>
</comment>
<feature type="coiled-coil region" evidence="7">
    <location>
        <begin position="3"/>
        <end position="61"/>
    </location>
</feature>
<keyword evidence="7" id="KW-0175">Coiled coil</keyword>
<dbReference type="Pfam" id="PF02609">
    <property type="entry name" value="Exonuc_VII_S"/>
    <property type="match status" value="1"/>
</dbReference>
<dbReference type="OrthoDB" id="1771251at2"/>
<evidence type="ECO:0000313" key="8">
    <source>
        <dbReference type="EMBL" id="KXB59357.1"/>
    </source>
</evidence>
<dbReference type="Gene3D" id="1.10.287.1040">
    <property type="entry name" value="Exonuclease VII, small subunit"/>
    <property type="match status" value="1"/>
</dbReference>